<dbReference type="InterPro" id="IPR015712">
    <property type="entry name" value="DNA-dir_RNA_pol_su2"/>
</dbReference>
<reference evidence="9 10" key="1">
    <citation type="journal article" date="2015" name="Nature">
        <title>rRNA introns, odd ribosomes, and small enigmatic genomes across a large radiation of phyla.</title>
        <authorList>
            <person name="Brown C.T."/>
            <person name="Hug L.A."/>
            <person name="Thomas B.C."/>
            <person name="Sharon I."/>
            <person name="Castelle C.J."/>
            <person name="Singh A."/>
            <person name="Wilkins M.J."/>
            <person name="Williams K.H."/>
            <person name="Banfield J.F."/>
        </authorList>
    </citation>
    <scope>NUCLEOTIDE SEQUENCE [LARGE SCALE GENOMIC DNA]</scope>
</reference>
<dbReference type="InterPro" id="IPR037033">
    <property type="entry name" value="DNA-dir_RNAP_su2_hyb_sf"/>
</dbReference>
<dbReference type="EC" id="2.7.7.6" evidence="1"/>
<dbReference type="InterPro" id="IPR007120">
    <property type="entry name" value="DNA-dir_RNAP_su2_dom"/>
</dbReference>
<dbReference type="GO" id="GO:0000428">
    <property type="term" value="C:DNA-directed RNA polymerase complex"/>
    <property type="evidence" value="ECO:0007669"/>
    <property type="project" value="UniProtKB-KW"/>
</dbReference>
<gene>
    <name evidence="9" type="ORF">UW37_C0017G0009</name>
</gene>
<dbReference type="PATRIC" id="fig|1618444.3.peg.379"/>
<dbReference type="GO" id="GO:0003677">
    <property type="term" value="F:DNA binding"/>
    <property type="evidence" value="ECO:0007669"/>
    <property type="project" value="InterPro"/>
</dbReference>
<evidence type="ECO:0000256" key="2">
    <source>
        <dbReference type="ARBA" id="ARBA00022478"/>
    </source>
</evidence>
<keyword evidence="5" id="KW-0804">Transcription</keyword>
<dbReference type="Proteomes" id="UP000034063">
    <property type="component" value="Unassembled WGS sequence"/>
</dbReference>
<dbReference type="GO" id="GO:0003899">
    <property type="term" value="F:DNA-directed RNA polymerase activity"/>
    <property type="evidence" value="ECO:0007669"/>
    <property type="project" value="UniProtKB-EC"/>
</dbReference>
<keyword evidence="4" id="KW-0548">Nucleotidyltransferase</keyword>
<dbReference type="Gene3D" id="2.40.270.10">
    <property type="entry name" value="DNA-directed RNA polymerase, subunit 2, domain 6"/>
    <property type="match status" value="1"/>
</dbReference>
<dbReference type="Pfam" id="PF00562">
    <property type="entry name" value="RNA_pol_Rpb2_6"/>
    <property type="match status" value="1"/>
</dbReference>
<evidence type="ECO:0000256" key="1">
    <source>
        <dbReference type="ARBA" id="ARBA00012418"/>
    </source>
</evidence>
<protein>
    <recommendedName>
        <fullName evidence="1">DNA-directed RNA polymerase</fullName>
        <ecNumber evidence="1">2.7.7.6</ecNumber>
    </recommendedName>
</protein>
<evidence type="ECO:0000256" key="4">
    <source>
        <dbReference type="ARBA" id="ARBA00022695"/>
    </source>
</evidence>
<keyword evidence="3" id="KW-0808">Transferase</keyword>
<keyword evidence="2 9" id="KW-0240">DNA-directed RNA polymerase</keyword>
<dbReference type="AlphaFoldDB" id="A0A0G1HJT6"/>
<comment type="caution">
    <text evidence="9">The sequence shown here is derived from an EMBL/GenBank/DDBJ whole genome shotgun (WGS) entry which is preliminary data.</text>
</comment>
<evidence type="ECO:0000259" key="7">
    <source>
        <dbReference type="Pfam" id="PF00562"/>
    </source>
</evidence>
<feature type="compositionally biased region" description="Basic and acidic residues" evidence="6">
    <location>
        <begin position="151"/>
        <end position="163"/>
    </location>
</feature>
<evidence type="ECO:0000256" key="3">
    <source>
        <dbReference type="ARBA" id="ARBA00022679"/>
    </source>
</evidence>
<name>A0A0G1HJT6_9BACT</name>
<evidence type="ECO:0000256" key="5">
    <source>
        <dbReference type="ARBA" id="ARBA00023163"/>
    </source>
</evidence>
<feature type="region of interest" description="Disordered" evidence="6">
    <location>
        <begin position="149"/>
        <end position="195"/>
    </location>
</feature>
<evidence type="ECO:0000256" key="6">
    <source>
        <dbReference type="SAM" id="MobiDB-lite"/>
    </source>
</evidence>
<dbReference type="PANTHER" id="PTHR20856">
    <property type="entry name" value="DNA-DIRECTED RNA POLYMERASE I SUBUNIT 2"/>
    <property type="match status" value="1"/>
</dbReference>
<dbReference type="InterPro" id="IPR007641">
    <property type="entry name" value="RNA_pol_Rpb2_7"/>
</dbReference>
<dbReference type="GO" id="GO:0032549">
    <property type="term" value="F:ribonucleoside binding"/>
    <property type="evidence" value="ECO:0007669"/>
    <property type="project" value="InterPro"/>
</dbReference>
<evidence type="ECO:0000259" key="8">
    <source>
        <dbReference type="Pfam" id="PF04560"/>
    </source>
</evidence>
<dbReference type="Pfam" id="PF04560">
    <property type="entry name" value="RNA_pol_Rpb2_7"/>
    <property type="match status" value="1"/>
</dbReference>
<dbReference type="Gene3D" id="3.90.1800.10">
    <property type="entry name" value="RNA polymerase alpha subunit dimerisation domain"/>
    <property type="match status" value="1"/>
</dbReference>
<feature type="compositionally biased region" description="Low complexity" evidence="6">
    <location>
        <begin position="165"/>
        <end position="182"/>
    </location>
</feature>
<organism evidence="9 10">
    <name type="scientific">Candidatus Gottesmanbacteria bacterium GW2011_GWA2_44_17</name>
    <dbReference type="NCBI Taxonomy" id="1618444"/>
    <lineage>
        <taxon>Bacteria</taxon>
        <taxon>Candidatus Gottesmaniibacteriota</taxon>
    </lineage>
</organism>
<dbReference type="GO" id="GO:0006351">
    <property type="term" value="P:DNA-templated transcription"/>
    <property type="evidence" value="ECO:0007669"/>
    <property type="project" value="InterPro"/>
</dbReference>
<evidence type="ECO:0000313" key="10">
    <source>
        <dbReference type="Proteomes" id="UP000034063"/>
    </source>
</evidence>
<feature type="domain" description="DNA-directed RNA polymerase subunit 2 hybrid-binding" evidence="7">
    <location>
        <begin position="4"/>
        <end position="61"/>
    </location>
</feature>
<sequence length="195" mass="20988">MPVSGKTMLFDGKTGKPFEEEIVVGIGYILKLIHMVEDKTHARSTGPYSLVTQQPLGGKAQMGGQRLGEMEVWALESHRAAHVLQEMLTIKSDDVVGRAKAFESIVKGVDIPASSVPESFKVLVKELQALGLNIFPVGVVTAKPPTAVASDVKEEEQVKKEAEELAVQSGEEVVVEEQSSQVPAPEDEQVKVGEA</sequence>
<accession>A0A0G1HJT6</accession>
<dbReference type="SUPFAM" id="SSF64484">
    <property type="entry name" value="beta and beta-prime subunits of DNA dependent RNA-polymerase"/>
    <property type="match status" value="1"/>
</dbReference>
<feature type="domain" description="RNA polymerase Rpb2" evidence="8">
    <location>
        <begin position="63"/>
        <end position="134"/>
    </location>
</feature>
<evidence type="ECO:0000313" key="9">
    <source>
        <dbReference type="EMBL" id="KKT46838.1"/>
    </source>
</evidence>
<dbReference type="EMBL" id="LCIB01000017">
    <property type="protein sequence ID" value="KKT46838.1"/>
    <property type="molecule type" value="Genomic_DNA"/>
</dbReference>
<proteinExistence type="predicted"/>